<keyword evidence="1 9" id="KW-0004">4Fe-4S</keyword>
<feature type="binding site" evidence="9">
    <location>
        <position position="73"/>
    </location>
    <ligand>
        <name>[4Fe-4S] cluster</name>
        <dbReference type="ChEBI" id="CHEBI:49883"/>
        <label>2</label>
        <note>4Fe-4S-S-AdoMet</note>
    </ligand>
</feature>
<feature type="binding site" evidence="9">
    <location>
        <position position="58"/>
    </location>
    <ligand>
        <name>[4Fe-4S] cluster</name>
        <dbReference type="ChEBI" id="CHEBI:49883"/>
        <label>1</label>
    </ligand>
</feature>
<dbReference type="GO" id="GO:0046872">
    <property type="term" value="F:metal ion binding"/>
    <property type="evidence" value="ECO:0007669"/>
    <property type="project" value="UniProtKB-KW"/>
</dbReference>
<protein>
    <recommendedName>
        <fullName evidence="9">Lipoyl synthase</fullName>
        <ecNumber evidence="9">2.8.1.8</ecNumber>
    </recommendedName>
    <alternativeName>
        <fullName evidence="9">Lip-syn</fullName>
        <shortName evidence="9">LS</shortName>
    </alternativeName>
    <alternativeName>
        <fullName evidence="9">Lipoate synthase</fullName>
    </alternativeName>
    <alternativeName>
        <fullName evidence="9">Lipoic acid synthase</fullName>
    </alternativeName>
    <alternativeName>
        <fullName evidence="9">Sulfur insertion protein LipA</fullName>
    </alternativeName>
</protein>
<dbReference type="AlphaFoldDB" id="A0A419F0P3"/>
<dbReference type="GO" id="GO:0016992">
    <property type="term" value="F:lipoate synthase activity"/>
    <property type="evidence" value="ECO:0007669"/>
    <property type="project" value="UniProtKB-UniRule"/>
</dbReference>
<dbReference type="EMBL" id="QZKI01000060">
    <property type="protein sequence ID" value="RJP71403.1"/>
    <property type="molecule type" value="Genomic_DNA"/>
</dbReference>
<dbReference type="PROSITE" id="PS51918">
    <property type="entry name" value="RADICAL_SAM"/>
    <property type="match status" value="1"/>
</dbReference>
<keyword evidence="3 9" id="KW-0808">Transferase</keyword>
<feature type="binding site" evidence="9">
    <location>
        <position position="286"/>
    </location>
    <ligand>
        <name>[4Fe-4S] cluster</name>
        <dbReference type="ChEBI" id="CHEBI:49883"/>
        <label>1</label>
    </ligand>
</feature>
<dbReference type="NCBIfam" id="NF004019">
    <property type="entry name" value="PRK05481.1"/>
    <property type="match status" value="1"/>
</dbReference>
<dbReference type="Pfam" id="PF04055">
    <property type="entry name" value="Radical_SAM"/>
    <property type="match status" value="1"/>
</dbReference>
<keyword evidence="6 9" id="KW-0408">Iron</keyword>
<comment type="similarity">
    <text evidence="9">Belongs to the radical SAM superfamily. Lipoyl synthase family.</text>
</comment>
<proteinExistence type="inferred from homology"/>
<accession>A0A419F0P3</accession>
<evidence type="ECO:0000256" key="7">
    <source>
        <dbReference type="ARBA" id="ARBA00023014"/>
    </source>
</evidence>
<keyword evidence="5 9" id="KW-0479">Metal-binding</keyword>
<keyword evidence="7 9" id="KW-0411">Iron-sulfur</keyword>
<comment type="pathway">
    <text evidence="9">Protein modification; protein lipoylation via endogenous pathway; protein N(6)-(lipoyl)lysine from octanoyl-[acyl-carrier-protein]: step 2/2.</text>
</comment>
<feature type="binding site" evidence="9">
    <location>
        <position position="47"/>
    </location>
    <ligand>
        <name>[4Fe-4S] cluster</name>
        <dbReference type="ChEBI" id="CHEBI:49883"/>
        <label>1</label>
    </ligand>
</feature>
<comment type="caution">
    <text evidence="11">The sequence shown here is derived from an EMBL/GenBank/DDBJ whole genome shotgun (WGS) entry which is preliminary data.</text>
</comment>
<dbReference type="SMART" id="SM00729">
    <property type="entry name" value="Elp3"/>
    <property type="match status" value="1"/>
</dbReference>
<dbReference type="Proteomes" id="UP000285961">
    <property type="component" value="Unassembled WGS sequence"/>
</dbReference>
<evidence type="ECO:0000256" key="1">
    <source>
        <dbReference type="ARBA" id="ARBA00022485"/>
    </source>
</evidence>
<dbReference type="PIRSF" id="PIRSF005963">
    <property type="entry name" value="Lipoyl_synth"/>
    <property type="match status" value="1"/>
</dbReference>
<dbReference type="InterPro" id="IPR058240">
    <property type="entry name" value="rSAM_sf"/>
</dbReference>
<feature type="binding site" evidence="9">
    <location>
        <position position="77"/>
    </location>
    <ligand>
        <name>[4Fe-4S] cluster</name>
        <dbReference type="ChEBI" id="CHEBI:49883"/>
        <label>2</label>
        <note>4Fe-4S-S-AdoMet</note>
    </ligand>
</feature>
<dbReference type="GO" id="GO:0005737">
    <property type="term" value="C:cytoplasm"/>
    <property type="evidence" value="ECO:0007669"/>
    <property type="project" value="UniProtKB-SubCell"/>
</dbReference>
<comment type="subcellular location">
    <subcellularLocation>
        <location evidence="9">Cytoplasm</location>
    </subcellularLocation>
</comment>
<evidence type="ECO:0000313" key="12">
    <source>
        <dbReference type="Proteomes" id="UP000285961"/>
    </source>
</evidence>
<evidence type="ECO:0000256" key="2">
    <source>
        <dbReference type="ARBA" id="ARBA00022490"/>
    </source>
</evidence>
<dbReference type="UniPathway" id="UPA00538">
    <property type="reaction ID" value="UER00593"/>
</dbReference>
<dbReference type="Gene3D" id="3.20.20.70">
    <property type="entry name" value="Aldolase class I"/>
    <property type="match status" value="1"/>
</dbReference>
<dbReference type="SFLD" id="SFLDF00271">
    <property type="entry name" value="lipoyl_synthase"/>
    <property type="match status" value="1"/>
</dbReference>
<evidence type="ECO:0000256" key="3">
    <source>
        <dbReference type="ARBA" id="ARBA00022679"/>
    </source>
</evidence>
<evidence type="ECO:0000259" key="10">
    <source>
        <dbReference type="PROSITE" id="PS51918"/>
    </source>
</evidence>
<dbReference type="InterPro" id="IPR007197">
    <property type="entry name" value="rSAM"/>
</dbReference>
<evidence type="ECO:0000256" key="4">
    <source>
        <dbReference type="ARBA" id="ARBA00022691"/>
    </source>
</evidence>
<dbReference type="InterPro" id="IPR013785">
    <property type="entry name" value="Aldolase_TIM"/>
</dbReference>
<dbReference type="SUPFAM" id="SSF102114">
    <property type="entry name" value="Radical SAM enzymes"/>
    <property type="match status" value="1"/>
</dbReference>
<gene>
    <name evidence="9 11" type="primary">lipA</name>
    <name evidence="11" type="ORF">C4532_07725</name>
</gene>
<dbReference type="InterPro" id="IPR006638">
    <property type="entry name" value="Elp3/MiaA/NifB-like_rSAM"/>
</dbReference>
<dbReference type="NCBIfam" id="TIGR00510">
    <property type="entry name" value="lipA"/>
    <property type="match status" value="1"/>
</dbReference>
<evidence type="ECO:0000256" key="6">
    <source>
        <dbReference type="ARBA" id="ARBA00023004"/>
    </source>
</evidence>
<keyword evidence="4 9" id="KW-0949">S-adenosyl-L-methionine</keyword>
<dbReference type="GO" id="GO:0051539">
    <property type="term" value="F:4 iron, 4 sulfur cluster binding"/>
    <property type="evidence" value="ECO:0007669"/>
    <property type="project" value="UniProtKB-UniRule"/>
</dbReference>
<dbReference type="CDD" id="cd01335">
    <property type="entry name" value="Radical_SAM"/>
    <property type="match status" value="1"/>
</dbReference>
<feature type="domain" description="Radical SAM core" evidence="10">
    <location>
        <begin position="59"/>
        <end position="275"/>
    </location>
</feature>
<dbReference type="GO" id="GO:0009249">
    <property type="term" value="P:protein lipoylation"/>
    <property type="evidence" value="ECO:0007669"/>
    <property type="project" value="UniProtKB-UniRule"/>
</dbReference>
<dbReference type="SFLD" id="SFLDG01058">
    <property type="entry name" value="lipoyl_synthase_like"/>
    <property type="match status" value="1"/>
</dbReference>
<keyword evidence="2 9" id="KW-0963">Cytoplasm</keyword>
<dbReference type="EC" id="2.8.1.8" evidence="9"/>
<evidence type="ECO:0000313" key="11">
    <source>
        <dbReference type="EMBL" id="RJP71403.1"/>
    </source>
</evidence>
<comment type="catalytic activity">
    <reaction evidence="8 9">
        <text>[[Fe-S] cluster scaffold protein carrying a second [4Fe-4S](2+) cluster] + N(6)-octanoyl-L-lysyl-[protein] + 2 oxidized [2Fe-2S]-[ferredoxin] + 2 S-adenosyl-L-methionine + 4 H(+) = [[Fe-S] cluster scaffold protein] + N(6)-[(R)-dihydrolipoyl]-L-lysyl-[protein] + 4 Fe(3+) + 2 hydrogen sulfide + 2 5'-deoxyadenosine + 2 L-methionine + 2 reduced [2Fe-2S]-[ferredoxin]</text>
        <dbReference type="Rhea" id="RHEA:16585"/>
        <dbReference type="Rhea" id="RHEA-COMP:9928"/>
        <dbReference type="Rhea" id="RHEA-COMP:10000"/>
        <dbReference type="Rhea" id="RHEA-COMP:10001"/>
        <dbReference type="Rhea" id="RHEA-COMP:10475"/>
        <dbReference type="Rhea" id="RHEA-COMP:14568"/>
        <dbReference type="Rhea" id="RHEA-COMP:14569"/>
        <dbReference type="ChEBI" id="CHEBI:15378"/>
        <dbReference type="ChEBI" id="CHEBI:17319"/>
        <dbReference type="ChEBI" id="CHEBI:29034"/>
        <dbReference type="ChEBI" id="CHEBI:29919"/>
        <dbReference type="ChEBI" id="CHEBI:33722"/>
        <dbReference type="ChEBI" id="CHEBI:33737"/>
        <dbReference type="ChEBI" id="CHEBI:33738"/>
        <dbReference type="ChEBI" id="CHEBI:57844"/>
        <dbReference type="ChEBI" id="CHEBI:59789"/>
        <dbReference type="ChEBI" id="CHEBI:78809"/>
        <dbReference type="ChEBI" id="CHEBI:83100"/>
        <dbReference type="EC" id="2.8.1.8"/>
    </reaction>
</comment>
<dbReference type="SFLD" id="SFLDS00029">
    <property type="entry name" value="Radical_SAM"/>
    <property type="match status" value="1"/>
</dbReference>
<dbReference type="InterPro" id="IPR003698">
    <property type="entry name" value="Lipoyl_synth"/>
</dbReference>
<evidence type="ECO:0000256" key="8">
    <source>
        <dbReference type="ARBA" id="ARBA00047326"/>
    </source>
</evidence>
<evidence type="ECO:0000256" key="5">
    <source>
        <dbReference type="ARBA" id="ARBA00022723"/>
    </source>
</evidence>
<dbReference type="FunFam" id="3.20.20.70:FF:000040">
    <property type="entry name" value="Lipoyl synthase"/>
    <property type="match status" value="1"/>
</dbReference>
<sequence>MNDSSREPQRAQPPRKFPPWIRKRLPANPQVALTQQVLKGYHLNTVCESAHCPNMGECFASGTATFMILGNVCTRSCRFCAVQKGEPAALDGTEPDRLALAAKELGLSHVVVTSVTRDDLEDGGAAHFAAVIRALRQHNPQATVEVLVPDFMGRPESVRKVVDAGPDVFNHNVETVPSLYPKVRPEANYERSITVLRLAKALQSSMLTKSGIMVGLGERSEEVEEVMRELRRAECDILTIGQYLSPSANHLPVVEFIEPHRFERYRRLGESLGFKAVASGPFLRSSYDAAKVRKEAECQLEVERFRGHNACSPE</sequence>
<feature type="binding site" evidence="9">
    <location>
        <position position="52"/>
    </location>
    <ligand>
        <name>[4Fe-4S] cluster</name>
        <dbReference type="ChEBI" id="CHEBI:49883"/>
        <label>1</label>
    </ligand>
</feature>
<comment type="function">
    <text evidence="9">Catalyzes the radical-mediated insertion of two sulfur atoms into the C-6 and C-8 positions of the octanoyl moiety bound to the lipoyl domains of lipoate-dependent enzymes, thereby converting the octanoylated domains into lipoylated derivatives.</text>
</comment>
<evidence type="ECO:0000256" key="9">
    <source>
        <dbReference type="HAMAP-Rule" id="MF_00206"/>
    </source>
</evidence>
<feature type="binding site" evidence="9">
    <location>
        <position position="80"/>
    </location>
    <ligand>
        <name>[4Fe-4S] cluster</name>
        <dbReference type="ChEBI" id="CHEBI:49883"/>
        <label>2</label>
        <note>4Fe-4S-S-AdoMet</note>
    </ligand>
</feature>
<dbReference type="PANTHER" id="PTHR10949">
    <property type="entry name" value="LIPOYL SYNTHASE"/>
    <property type="match status" value="1"/>
</dbReference>
<name>A0A419F0P3_9BACT</name>
<dbReference type="NCBIfam" id="NF009544">
    <property type="entry name" value="PRK12928.1"/>
    <property type="match status" value="1"/>
</dbReference>
<organism evidence="11 12">
    <name type="scientific">Candidatus Abyssobacteria bacterium SURF_17</name>
    <dbReference type="NCBI Taxonomy" id="2093361"/>
    <lineage>
        <taxon>Bacteria</taxon>
        <taxon>Pseudomonadati</taxon>
        <taxon>Candidatus Hydrogenedentota</taxon>
        <taxon>Candidatus Abyssobacteria</taxon>
    </lineage>
</organism>
<dbReference type="PANTHER" id="PTHR10949:SF0">
    <property type="entry name" value="LIPOYL SYNTHASE, MITOCHONDRIAL"/>
    <property type="match status" value="1"/>
</dbReference>
<reference evidence="11 12" key="1">
    <citation type="journal article" date="2017" name="ISME J.">
        <title>Energy and carbon metabolisms in a deep terrestrial subsurface fluid microbial community.</title>
        <authorList>
            <person name="Momper L."/>
            <person name="Jungbluth S.P."/>
            <person name="Lee M.D."/>
            <person name="Amend J.P."/>
        </authorList>
    </citation>
    <scope>NUCLEOTIDE SEQUENCE [LARGE SCALE GENOMIC DNA]</scope>
    <source>
        <strain evidence="11">SURF_17</strain>
    </source>
</reference>
<comment type="cofactor">
    <cofactor evidence="9">
        <name>[4Fe-4S] cluster</name>
        <dbReference type="ChEBI" id="CHEBI:49883"/>
    </cofactor>
    <text evidence="9">Binds 2 [4Fe-4S] clusters per subunit. One cluster is coordinated with 3 cysteines and an exchangeable S-adenosyl-L-methionine.</text>
</comment>
<dbReference type="HAMAP" id="MF_00206">
    <property type="entry name" value="Lipoyl_synth"/>
    <property type="match status" value="1"/>
</dbReference>